<keyword evidence="2" id="KW-1185">Reference proteome</keyword>
<dbReference type="EMBL" id="PQFF01000086">
    <property type="protein sequence ID" value="RHZ83601.1"/>
    <property type="molecule type" value="Genomic_DNA"/>
</dbReference>
<dbReference type="Proteomes" id="UP000266861">
    <property type="component" value="Unassembled WGS sequence"/>
</dbReference>
<comment type="caution">
    <text evidence="1">The sequence shown here is derived from an EMBL/GenBank/DDBJ whole genome shotgun (WGS) entry which is preliminary data.</text>
</comment>
<dbReference type="OrthoDB" id="3437960at2759"/>
<gene>
    <name evidence="1" type="ORF">Glove_90g34</name>
</gene>
<protein>
    <submittedName>
        <fullName evidence="1">Uncharacterized protein</fullName>
    </submittedName>
</protein>
<dbReference type="STRING" id="1348612.A0A397J685"/>
<organism evidence="1 2">
    <name type="scientific">Diversispora epigaea</name>
    <dbReference type="NCBI Taxonomy" id="1348612"/>
    <lineage>
        <taxon>Eukaryota</taxon>
        <taxon>Fungi</taxon>
        <taxon>Fungi incertae sedis</taxon>
        <taxon>Mucoromycota</taxon>
        <taxon>Glomeromycotina</taxon>
        <taxon>Glomeromycetes</taxon>
        <taxon>Diversisporales</taxon>
        <taxon>Diversisporaceae</taxon>
        <taxon>Diversispora</taxon>
    </lineage>
</organism>
<name>A0A397J685_9GLOM</name>
<evidence type="ECO:0000313" key="1">
    <source>
        <dbReference type="EMBL" id="RHZ83601.1"/>
    </source>
</evidence>
<sequence>MSMELMYRRKDKLIKHLCLDHLKTHDHCFKWQGCYLRFQTFEELTEYLSEGHIGDSIYVIEKSVIKDIHLHNVKSLLKCPKPVYNKAFWFLDAYHTFTSVYKEEYYLNF</sequence>
<proteinExistence type="predicted"/>
<reference evidence="1 2" key="1">
    <citation type="submission" date="2018-08" db="EMBL/GenBank/DDBJ databases">
        <title>Genome and evolution of the arbuscular mycorrhizal fungus Diversispora epigaea (formerly Glomus versiforme) and its bacterial endosymbionts.</title>
        <authorList>
            <person name="Sun X."/>
            <person name="Fei Z."/>
            <person name="Harrison M."/>
        </authorList>
    </citation>
    <scope>NUCLEOTIDE SEQUENCE [LARGE SCALE GENOMIC DNA]</scope>
    <source>
        <strain evidence="1 2">IT104</strain>
    </source>
</reference>
<accession>A0A397J685</accession>
<evidence type="ECO:0000313" key="2">
    <source>
        <dbReference type="Proteomes" id="UP000266861"/>
    </source>
</evidence>
<dbReference type="AlphaFoldDB" id="A0A397J685"/>